<dbReference type="Gene3D" id="3.30.40.10">
    <property type="entry name" value="Zinc/RING finger domain, C3HC4 (zinc finger)"/>
    <property type="match status" value="1"/>
</dbReference>
<dbReference type="InParanoid" id="A0A6P8ZYW4"/>
<keyword evidence="5" id="KW-0539">Nucleus</keyword>
<sequence>MVYCFCRQPADEHPMVHCDACNEWYHFRCVGLKNNQVTAVRKLANYNCSLCIRFRSLENQLLGQISLLEAKIYEKSNQEHEQTKEQKRQQAYLEARQCSHLTNVNKDLEQKLKEAEAALKSLQGQYNLLTDANKEREQRLIEAEAALKSMEGQRNLLTDANKELEQKLLQAQADLKSLKRQNNILSDENTVLKKPHGTDISSNIKRKKLSLSKVTCTAGSTTASQQENKLLKPETRKKALSQSAAGMHASGPTFKKSQRRYIDDEESNED</sequence>
<dbReference type="SUPFAM" id="SSF57903">
    <property type="entry name" value="FYVE/PHD zinc finger"/>
    <property type="match status" value="1"/>
</dbReference>
<dbReference type="GO" id="GO:0045893">
    <property type="term" value="P:positive regulation of DNA-templated transcription"/>
    <property type="evidence" value="ECO:0007669"/>
    <property type="project" value="TreeGrafter"/>
</dbReference>
<evidence type="ECO:0000256" key="8">
    <source>
        <dbReference type="SAM" id="MobiDB-lite"/>
    </source>
</evidence>
<feature type="region of interest" description="Disordered" evidence="8">
    <location>
        <begin position="217"/>
        <end position="270"/>
    </location>
</feature>
<dbReference type="GO" id="GO:0048188">
    <property type="term" value="C:Set1C/COMPASS complex"/>
    <property type="evidence" value="ECO:0007669"/>
    <property type="project" value="InterPro"/>
</dbReference>
<dbReference type="KEGG" id="tpal:117651041"/>
<dbReference type="PANTHER" id="PTHR46174">
    <property type="entry name" value="CXXC-TYPE ZINC FINGER PROTEIN 1"/>
    <property type="match status" value="1"/>
</dbReference>
<dbReference type="PANTHER" id="PTHR46174:SF1">
    <property type="entry name" value="CXXC-TYPE ZINC FINGER PROTEIN 1"/>
    <property type="match status" value="1"/>
</dbReference>
<dbReference type="AlphaFoldDB" id="A0A6P8ZYW4"/>
<evidence type="ECO:0000313" key="10">
    <source>
        <dbReference type="Proteomes" id="UP000515158"/>
    </source>
</evidence>
<keyword evidence="3 6" id="KW-0863">Zinc-finger</keyword>
<dbReference type="SMART" id="SM00249">
    <property type="entry name" value="PHD"/>
    <property type="match status" value="1"/>
</dbReference>
<comment type="subcellular location">
    <subcellularLocation>
        <location evidence="1">Nucleus</location>
    </subcellularLocation>
</comment>
<dbReference type="GeneID" id="117651041"/>
<dbReference type="InterPro" id="IPR037869">
    <property type="entry name" value="Spp1/CFP1"/>
</dbReference>
<dbReference type="Proteomes" id="UP000515158">
    <property type="component" value="Unplaced"/>
</dbReference>
<accession>A0A6P8ZYW4</accession>
<evidence type="ECO:0000313" key="11">
    <source>
        <dbReference type="RefSeq" id="XP_034250648.1"/>
    </source>
</evidence>
<dbReference type="RefSeq" id="XP_034250648.1">
    <property type="nucleotide sequence ID" value="XM_034394757.1"/>
</dbReference>
<evidence type="ECO:0000256" key="3">
    <source>
        <dbReference type="ARBA" id="ARBA00022771"/>
    </source>
</evidence>
<keyword evidence="4" id="KW-0862">Zinc</keyword>
<dbReference type="InterPro" id="IPR019787">
    <property type="entry name" value="Znf_PHD-finger"/>
</dbReference>
<evidence type="ECO:0000256" key="6">
    <source>
        <dbReference type="PROSITE-ProRule" id="PRU00146"/>
    </source>
</evidence>
<dbReference type="InterPro" id="IPR001965">
    <property type="entry name" value="Znf_PHD"/>
</dbReference>
<organism evidence="11">
    <name type="scientific">Thrips palmi</name>
    <name type="common">Melon thrips</name>
    <dbReference type="NCBI Taxonomy" id="161013"/>
    <lineage>
        <taxon>Eukaryota</taxon>
        <taxon>Metazoa</taxon>
        <taxon>Ecdysozoa</taxon>
        <taxon>Arthropoda</taxon>
        <taxon>Hexapoda</taxon>
        <taxon>Insecta</taxon>
        <taxon>Pterygota</taxon>
        <taxon>Neoptera</taxon>
        <taxon>Paraneoptera</taxon>
        <taxon>Thysanoptera</taxon>
        <taxon>Terebrantia</taxon>
        <taxon>Thripoidea</taxon>
        <taxon>Thripidae</taxon>
        <taxon>Thrips</taxon>
    </lineage>
</organism>
<dbReference type="PROSITE" id="PS01359">
    <property type="entry name" value="ZF_PHD_1"/>
    <property type="match status" value="1"/>
</dbReference>
<feature type="compositionally biased region" description="Polar residues" evidence="8">
    <location>
        <begin position="217"/>
        <end position="228"/>
    </location>
</feature>
<evidence type="ECO:0000256" key="4">
    <source>
        <dbReference type="ARBA" id="ARBA00022833"/>
    </source>
</evidence>
<feature type="coiled-coil region" evidence="7">
    <location>
        <begin position="70"/>
        <end position="188"/>
    </location>
</feature>
<protein>
    <submittedName>
        <fullName evidence="11">Multicopy suppressor of chk1 protein 1-like</fullName>
    </submittedName>
</protein>
<dbReference type="Pfam" id="PF00628">
    <property type="entry name" value="PHD"/>
    <property type="match status" value="1"/>
</dbReference>
<dbReference type="GO" id="GO:0008270">
    <property type="term" value="F:zinc ion binding"/>
    <property type="evidence" value="ECO:0007669"/>
    <property type="project" value="UniProtKB-KW"/>
</dbReference>
<feature type="domain" description="PHD-type" evidence="9">
    <location>
        <begin position="1"/>
        <end position="54"/>
    </location>
</feature>
<evidence type="ECO:0000256" key="5">
    <source>
        <dbReference type="ARBA" id="ARBA00023242"/>
    </source>
</evidence>
<evidence type="ECO:0000256" key="7">
    <source>
        <dbReference type="SAM" id="Coils"/>
    </source>
</evidence>
<dbReference type="InterPro" id="IPR013083">
    <property type="entry name" value="Znf_RING/FYVE/PHD"/>
</dbReference>
<dbReference type="InterPro" id="IPR011011">
    <property type="entry name" value="Znf_FYVE_PHD"/>
</dbReference>
<evidence type="ECO:0000259" key="9">
    <source>
        <dbReference type="PROSITE" id="PS50016"/>
    </source>
</evidence>
<dbReference type="InterPro" id="IPR019786">
    <property type="entry name" value="Zinc_finger_PHD-type_CS"/>
</dbReference>
<proteinExistence type="predicted"/>
<keyword evidence="2" id="KW-0479">Metal-binding</keyword>
<dbReference type="PROSITE" id="PS50016">
    <property type="entry name" value="ZF_PHD_2"/>
    <property type="match status" value="1"/>
</dbReference>
<keyword evidence="7" id="KW-0175">Coiled coil</keyword>
<reference evidence="11" key="1">
    <citation type="submission" date="2025-08" db="UniProtKB">
        <authorList>
            <consortium name="RefSeq"/>
        </authorList>
    </citation>
    <scope>IDENTIFICATION</scope>
    <source>
        <tissue evidence="11">Total insect</tissue>
    </source>
</reference>
<dbReference type="OrthoDB" id="10002605at2759"/>
<name>A0A6P8ZYW4_THRPL</name>
<keyword evidence="10" id="KW-1185">Reference proteome</keyword>
<evidence type="ECO:0000256" key="2">
    <source>
        <dbReference type="ARBA" id="ARBA00022723"/>
    </source>
</evidence>
<gene>
    <name evidence="11" type="primary">LOC117651041</name>
</gene>
<evidence type="ECO:0000256" key="1">
    <source>
        <dbReference type="ARBA" id="ARBA00004123"/>
    </source>
</evidence>